<keyword evidence="6" id="KW-0443">Lipid metabolism</keyword>
<dbReference type="OrthoDB" id="448573at2759"/>
<evidence type="ECO:0000256" key="10">
    <source>
        <dbReference type="RuleBase" id="RU003750"/>
    </source>
</evidence>
<evidence type="ECO:0000256" key="5">
    <source>
        <dbReference type="ARBA" id="ARBA00022989"/>
    </source>
</evidence>
<evidence type="ECO:0008006" key="14">
    <source>
        <dbReference type="Google" id="ProtNLM"/>
    </source>
</evidence>
<dbReference type="RefSeq" id="XP_025347533.1">
    <property type="nucleotide sequence ID" value="XM_025492639.1"/>
</dbReference>
<evidence type="ECO:0000256" key="9">
    <source>
        <dbReference type="ARBA" id="ARBA00023264"/>
    </source>
</evidence>
<dbReference type="PANTHER" id="PTHR14269">
    <property type="entry name" value="CDP-DIACYLGLYCEROL--GLYCEROL-3-PHOSPHATE 3-PHOSPHATIDYLTRANSFERASE-RELATED"/>
    <property type="match status" value="1"/>
</dbReference>
<dbReference type="AlphaFoldDB" id="A0A316U7N9"/>
<evidence type="ECO:0000256" key="2">
    <source>
        <dbReference type="ARBA" id="ARBA00022516"/>
    </source>
</evidence>
<dbReference type="InterPro" id="IPR048254">
    <property type="entry name" value="CDP_ALCOHOL_P_TRANSF_CS"/>
</dbReference>
<organism evidence="12 13">
    <name type="scientific">Pseudomicrostroma glucosiphilum</name>
    <dbReference type="NCBI Taxonomy" id="1684307"/>
    <lineage>
        <taxon>Eukaryota</taxon>
        <taxon>Fungi</taxon>
        <taxon>Dikarya</taxon>
        <taxon>Basidiomycota</taxon>
        <taxon>Ustilaginomycotina</taxon>
        <taxon>Exobasidiomycetes</taxon>
        <taxon>Microstromatales</taxon>
        <taxon>Microstromatales incertae sedis</taxon>
        <taxon>Pseudomicrostroma</taxon>
    </lineage>
</organism>
<gene>
    <name evidence="12" type="ORF">BCV69DRAFT_283245</name>
</gene>
<keyword evidence="2" id="KW-0444">Lipid biosynthesis</keyword>
<dbReference type="GO" id="GO:0008654">
    <property type="term" value="P:phospholipid biosynthetic process"/>
    <property type="evidence" value="ECO:0007669"/>
    <property type="project" value="UniProtKB-KW"/>
</dbReference>
<feature type="compositionally biased region" description="Low complexity" evidence="11">
    <location>
        <begin position="1"/>
        <end position="19"/>
    </location>
</feature>
<feature type="region of interest" description="Disordered" evidence="11">
    <location>
        <begin position="1"/>
        <end position="33"/>
    </location>
</feature>
<dbReference type="InterPro" id="IPR050324">
    <property type="entry name" value="CDP-alcohol_PTase-I"/>
</dbReference>
<keyword evidence="9" id="KW-1208">Phospholipid metabolism</keyword>
<dbReference type="STRING" id="1684307.A0A316U7N9"/>
<evidence type="ECO:0000256" key="1">
    <source>
        <dbReference type="ARBA" id="ARBA00004141"/>
    </source>
</evidence>
<dbReference type="Gene3D" id="1.20.120.1760">
    <property type="match status" value="1"/>
</dbReference>
<evidence type="ECO:0000256" key="3">
    <source>
        <dbReference type="ARBA" id="ARBA00022679"/>
    </source>
</evidence>
<comment type="similarity">
    <text evidence="10">Belongs to the CDP-alcohol phosphatidyltransferase class-I family.</text>
</comment>
<keyword evidence="4" id="KW-0812">Transmembrane</keyword>
<evidence type="ECO:0000256" key="6">
    <source>
        <dbReference type="ARBA" id="ARBA00023098"/>
    </source>
</evidence>
<dbReference type="EMBL" id="KZ819328">
    <property type="protein sequence ID" value="PWN20373.1"/>
    <property type="molecule type" value="Genomic_DNA"/>
</dbReference>
<dbReference type="GO" id="GO:0016020">
    <property type="term" value="C:membrane"/>
    <property type="evidence" value="ECO:0007669"/>
    <property type="project" value="UniProtKB-SubCell"/>
</dbReference>
<sequence>MAGNNNKPKVSSASSVKAQPPVPARTASIGEDEEQERALRKFVETQGHFSLVRNFRLADAFTIMNAFCAGQSLFFSARYLATNDTQYAWLALWCPFFGAIFDLLDGKIARWRGGGSMLGQELDSLADSISFGAAPCVAAFTLGLRTPVDTLILTFFICAGVARLARFNVTTATVPHDKSGKAKYFEGLPIPTSLILVGGMAASLLFGKFEGAETVSMTGGAWQFTNRLVGFAAGSSSSTTGKTGQVLGLVKGYTYGVPFGKVVVGLRDVAAVVGIKMGPHLRGTREQWYEKLTVEFHWVSLVFLAWSVAMVSKTLRVPKP</sequence>
<evidence type="ECO:0000313" key="12">
    <source>
        <dbReference type="EMBL" id="PWN20373.1"/>
    </source>
</evidence>
<name>A0A316U7N9_9BASI</name>
<dbReference type="GeneID" id="37014373"/>
<comment type="subcellular location">
    <subcellularLocation>
        <location evidence="1">Membrane</location>
        <topology evidence="1">Multi-pass membrane protein</topology>
    </subcellularLocation>
</comment>
<dbReference type="InterPro" id="IPR043130">
    <property type="entry name" value="CDP-OH_PTrfase_TM_dom"/>
</dbReference>
<evidence type="ECO:0000256" key="4">
    <source>
        <dbReference type="ARBA" id="ARBA00022692"/>
    </source>
</evidence>
<keyword evidence="8" id="KW-0594">Phospholipid biosynthesis</keyword>
<evidence type="ECO:0000256" key="8">
    <source>
        <dbReference type="ARBA" id="ARBA00023209"/>
    </source>
</evidence>
<keyword evidence="5" id="KW-1133">Transmembrane helix</keyword>
<reference evidence="12 13" key="1">
    <citation type="journal article" date="2018" name="Mol. Biol. Evol.">
        <title>Broad Genomic Sampling Reveals a Smut Pathogenic Ancestry of the Fungal Clade Ustilaginomycotina.</title>
        <authorList>
            <person name="Kijpornyongpan T."/>
            <person name="Mondo S.J."/>
            <person name="Barry K."/>
            <person name="Sandor L."/>
            <person name="Lee J."/>
            <person name="Lipzen A."/>
            <person name="Pangilinan J."/>
            <person name="LaButti K."/>
            <person name="Hainaut M."/>
            <person name="Henrissat B."/>
            <person name="Grigoriev I.V."/>
            <person name="Spatafora J.W."/>
            <person name="Aime M.C."/>
        </authorList>
    </citation>
    <scope>NUCLEOTIDE SEQUENCE [LARGE SCALE GENOMIC DNA]</scope>
    <source>
        <strain evidence="12 13">MCA 4718</strain>
    </source>
</reference>
<evidence type="ECO:0000256" key="11">
    <source>
        <dbReference type="SAM" id="MobiDB-lite"/>
    </source>
</evidence>
<keyword evidence="13" id="KW-1185">Reference proteome</keyword>
<keyword evidence="7" id="KW-0472">Membrane</keyword>
<proteinExistence type="inferred from homology"/>
<dbReference type="InterPro" id="IPR000462">
    <property type="entry name" value="CDP-OH_P_trans"/>
</dbReference>
<protein>
    <recommendedName>
        <fullName evidence="14">CDP-diacylglycerol--serine O-phosphatidyltransferase</fullName>
    </recommendedName>
</protein>
<dbReference type="PANTHER" id="PTHR14269:SF61">
    <property type="entry name" value="CDP-DIACYLGLYCEROL--SERINE O-PHOSPHATIDYLTRANSFERASE"/>
    <property type="match status" value="1"/>
</dbReference>
<evidence type="ECO:0000256" key="7">
    <source>
        <dbReference type="ARBA" id="ARBA00023136"/>
    </source>
</evidence>
<accession>A0A316U7N9</accession>
<dbReference type="PROSITE" id="PS00379">
    <property type="entry name" value="CDP_ALCOHOL_P_TRANSF"/>
    <property type="match status" value="1"/>
</dbReference>
<keyword evidence="3 10" id="KW-0808">Transferase</keyword>
<dbReference type="Proteomes" id="UP000245942">
    <property type="component" value="Unassembled WGS sequence"/>
</dbReference>
<dbReference type="GO" id="GO:0016780">
    <property type="term" value="F:phosphotransferase activity, for other substituted phosphate groups"/>
    <property type="evidence" value="ECO:0007669"/>
    <property type="project" value="InterPro"/>
</dbReference>
<dbReference type="Pfam" id="PF01066">
    <property type="entry name" value="CDP-OH_P_transf"/>
    <property type="match status" value="1"/>
</dbReference>
<evidence type="ECO:0000313" key="13">
    <source>
        <dbReference type="Proteomes" id="UP000245942"/>
    </source>
</evidence>